<protein>
    <submittedName>
        <fullName evidence="2">GTP-binding protein</fullName>
    </submittedName>
</protein>
<proteinExistence type="predicted"/>
<feature type="compositionally biased region" description="Low complexity" evidence="1">
    <location>
        <begin position="269"/>
        <end position="281"/>
    </location>
</feature>
<dbReference type="InterPro" id="IPR016496">
    <property type="entry name" value="GTPase_HflX"/>
</dbReference>
<feature type="region of interest" description="Disordered" evidence="1">
    <location>
        <begin position="457"/>
        <end position="515"/>
    </location>
</feature>
<comment type="caution">
    <text evidence="2">The sequence shown here is derived from an EMBL/GenBank/DDBJ whole genome shotgun (WGS) entry which is preliminary data.</text>
</comment>
<dbReference type="GO" id="GO:0005525">
    <property type="term" value="F:GTP binding"/>
    <property type="evidence" value="ECO:0007669"/>
    <property type="project" value="InterPro"/>
</dbReference>
<feature type="region of interest" description="Disordered" evidence="1">
    <location>
        <begin position="600"/>
        <end position="621"/>
    </location>
</feature>
<name>A0A1D3D7N2_9EIME</name>
<reference evidence="2 3" key="1">
    <citation type="journal article" date="2016" name="BMC Genomics">
        <title>Comparative genomics reveals Cyclospora cayetanensis possesses coccidia-like metabolism and invasion components but unique surface antigens.</title>
        <authorList>
            <person name="Liu S."/>
            <person name="Wang L."/>
            <person name="Zheng H."/>
            <person name="Xu Z."/>
            <person name="Roellig D.M."/>
            <person name="Li N."/>
            <person name="Frace M.A."/>
            <person name="Tang K."/>
            <person name="Arrowood M.J."/>
            <person name="Moss D.M."/>
            <person name="Zhang L."/>
            <person name="Feng Y."/>
            <person name="Xiao L."/>
        </authorList>
    </citation>
    <scope>NUCLEOTIDE SEQUENCE [LARGE SCALE GENOMIC DNA]</scope>
    <source>
        <strain evidence="2 3">CHN_HEN01</strain>
    </source>
</reference>
<dbReference type="Gene3D" id="3.40.50.300">
    <property type="entry name" value="P-loop containing nucleotide triphosphate hydrolases"/>
    <property type="match status" value="1"/>
</dbReference>
<dbReference type="PANTHER" id="PTHR10229">
    <property type="entry name" value="GTP-BINDING PROTEIN HFLX"/>
    <property type="match status" value="1"/>
</dbReference>
<dbReference type="GO" id="GO:0043022">
    <property type="term" value="F:ribosome binding"/>
    <property type="evidence" value="ECO:0007669"/>
    <property type="project" value="TreeGrafter"/>
</dbReference>
<evidence type="ECO:0000313" key="2">
    <source>
        <dbReference type="EMBL" id="OEH79458.1"/>
    </source>
</evidence>
<keyword evidence="3" id="KW-1185">Reference proteome</keyword>
<dbReference type="Proteomes" id="UP000095192">
    <property type="component" value="Unassembled WGS sequence"/>
</dbReference>
<sequence>MLQRLFESATNIVVCSKARALSSRGFPLWGGGSFWLTLLGESGMARVISEPCKKAIRSACGSDGSGGQGKLQFLAPGTSSVELPSCLSCSLPCCLPCHQGAAKYRGSAPFAFGFTVRGSFLESRRQFGSSTAAEGLLSASATPCSGGPPGKRNALVLHAIPPPSRRQAGSGGAKTREEYIREAEETCSLARAAEFRLLHYHRLGQKGPIREICGEASDALTDSLLQHPQPSDSTPLSDRGIAEAALLRLRRIDRHFFFTKAAAGDMRNGGPSVGSPSVGGPMRPPEGPPRLEVLDKTQLVLQIFASRVNNQLAGFQLAAASLDRLSAVLLSPGTPLCLLARALRFLPATPWAAHLEASLKGPLDKKGALREILRLKRTFKEKIKKEEQQLAASLPNRKGLPVVGLVGYSSSGKTALLNRLCGTMEASDEALCVTLGVIQRRCTLRGLAVPLDVYSTSADERGGFSSCEQAERTPASSATPQAGELPPQQYGGGNSPLPPSKERGGSRGQKRGPQEAAACTAVPRCEFFVLDSVGFVDGIAPMASDIIHQGLQVVAAKSTLLLLVVDPLHPRWRERRDYALQSLLRQPLRLKRACDSACESESATPCSSSTPANTEDKGNTPSSLWEAVQKRFKGRLLEVWTKADKIETQEALEAIQHQLPPNAVLVSSVDGTGIYELAHLLRKAFEHLEGQEEALVLFDAEAAPQALQYLHRHTTVYTQSLCATPDGRVSLRVTASRDTLLKAAAALSSVSMKFLRQDQEHQRLREARGTQADELPKA</sequence>
<dbReference type="InterPro" id="IPR027417">
    <property type="entry name" value="P-loop_NTPase"/>
</dbReference>
<dbReference type="GO" id="GO:0005737">
    <property type="term" value="C:cytoplasm"/>
    <property type="evidence" value="ECO:0007669"/>
    <property type="project" value="TreeGrafter"/>
</dbReference>
<evidence type="ECO:0000313" key="3">
    <source>
        <dbReference type="Proteomes" id="UP000095192"/>
    </source>
</evidence>
<dbReference type="PANTHER" id="PTHR10229:SF0">
    <property type="entry name" value="GTP-BINDING PROTEIN 6-RELATED"/>
    <property type="match status" value="1"/>
</dbReference>
<organism evidence="2 3">
    <name type="scientific">Cyclospora cayetanensis</name>
    <dbReference type="NCBI Taxonomy" id="88456"/>
    <lineage>
        <taxon>Eukaryota</taxon>
        <taxon>Sar</taxon>
        <taxon>Alveolata</taxon>
        <taxon>Apicomplexa</taxon>
        <taxon>Conoidasida</taxon>
        <taxon>Coccidia</taxon>
        <taxon>Eucoccidiorida</taxon>
        <taxon>Eimeriorina</taxon>
        <taxon>Eimeriidae</taxon>
        <taxon>Cyclospora</taxon>
    </lineage>
</organism>
<evidence type="ECO:0000256" key="1">
    <source>
        <dbReference type="SAM" id="MobiDB-lite"/>
    </source>
</evidence>
<dbReference type="VEuPathDB" id="ToxoDB:cyc_02919"/>
<dbReference type="AlphaFoldDB" id="A0A1D3D7N2"/>
<feature type="region of interest" description="Disordered" evidence="1">
    <location>
        <begin position="267"/>
        <end position="287"/>
    </location>
</feature>
<dbReference type="EMBL" id="JROU02000376">
    <property type="protein sequence ID" value="OEH79458.1"/>
    <property type="molecule type" value="Genomic_DNA"/>
</dbReference>
<accession>A0A1D3D7N2</accession>
<dbReference type="InParanoid" id="A0A1D3D7N2"/>
<gene>
    <name evidence="2" type="ORF">cyc_02919</name>
</gene>
<dbReference type="SUPFAM" id="SSF52540">
    <property type="entry name" value="P-loop containing nucleoside triphosphate hydrolases"/>
    <property type="match status" value="1"/>
</dbReference>